<name>A0A8X7CC90_9ARAC</name>
<protein>
    <submittedName>
        <fullName evidence="1">Uncharacterized protein</fullName>
    </submittedName>
</protein>
<sequence length="66" mass="7634">MGPVWSGIYPEILKSSMTESLTLYLPRTKNSRSAEFAGRRFISQDHIIAKLVPTKKVFIKRYSFLK</sequence>
<dbReference type="Proteomes" id="UP000886998">
    <property type="component" value="Unassembled WGS sequence"/>
</dbReference>
<comment type="caution">
    <text evidence="1">The sequence shown here is derived from an EMBL/GenBank/DDBJ whole genome shotgun (WGS) entry which is preliminary data.</text>
</comment>
<evidence type="ECO:0000313" key="1">
    <source>
        <dbReference type="EMBL" id="GFY61037.1"/>
    </source>
</evidence>
<dbReference type="OrthoDB" id="10529668at2759"/>
<gene>
    <name evidence="1" type="ORF">TNIN_445051</name>
</gene>
<accession>A0A8X7CC90</accession>
<evidence type="ECO:0000313" key="2">
    <source>
        <dbReference type="Proteomes" id="UP000886998"/>
    </source>
</evidence>
<dbReference type="AlphaFoldDB" id="A0A8X7CC90"/>
<organism evidence="1 2">
    <name type="scientific">Trichonephila inaurata madagascariensis</name>
    <dbReference type="NCBI Taxonomy" id="2747483"/>
    <lineage>
        <taxon>Eukaryota</taxon>
        <taxon>Metazoa</taxon>
        <taxon>Ecdysozoa</taxon>
        <taxon>Arthropoda</taxon>
        <taxon>Chelicerata</taxon>
        <taxon>Arachnida</taxon>
        <taxon>Araneae</taxon>
        <taxon>Araneomorphae</taxon>
        <taxon>Entelegynae</taxon>
        <taxon>Araneoidea</taxon>
        <taxon>Nephilidae</taxon>
        <taxon>Trichonephila</taxon>
        <taxon>Trichonephila inaurata</taxon>
    </lineage>
</organism>
<keyword evidence="2" id="KW-1185">Reference proteome</keyword>
<reference evidence="1" key="1">
    <citation type="submission" date="2020-08" db="EMBL/GenBank/DDBJ databases">
        <title>Multicomponent nature underlies the extraordinary mechanical properties of spider dragline silk.</title>
        <authorList>
            <person name="Kono N."/>
            <person name="Nakamura H."/>
            <person name="Mori M."/>
            <person name="Yoshida Y."/>
            <person name="Ohtoshi R."/>
            <person name="Malay A.D."/>
            <person name="Moran D.A.P."/>
            <person name="Tomita M."/>
            <person name="Numata K."/>
            <person name="Arakawa K."/>
        </authorList>
    </citation>
    <scope>NUCLEOTIDE SEQUENCE</scope>
</reference>
<proteinExistence type="predicted"/>
<dbReference type="EMBL" id="BMAV01013383">
    <property type="protein sequence ID" value="GFY61037.1"/>
    <property type="molecule type" value="Genomic_DNA"/>
</dbReference>